<feature type="domain" description="FYVE-type" evidence="9">
    <location>
        <begin position="94"/>
        <end position="155"/>
    </location>
</feature>
<dbReference type="SUPFAM" id="SSF140125">
    <property type="entry name" value="Rabenosyn-5 Rab-binding domain-like"/>
    <property type="match status" value="1"/>
</dbReference>
<dbReference type="Pfam" id="PF01363">
    <property type="entry name" value="FYVE"/>
    <property type="match status" value="1"/>
</dbReference>
<dbReference type="InterPro" id="IPR021565">
    <property type="entry name" value="Rbsn_Rab-bd"/>
</dbReference>
<name>A0A0P1KTU0_9SACH</name>
<dbReference type="GO" id="GO:0003677">
    <property type="term" value="F:DNA binding"/>
    <property type="evidence" value="ECO:0007669"/>
    <property type="project" value="InterPro"/>
</dbReference>
<dbReference type="GO" id="GO:0008270">
    <property type="term" value="F:zinc ion binding"/>
    <property type="evidence" value="ECO:0007669"/>
    <property type="project" value="UniProtKB-KW"/>
</dbReference>
<dbReference type="Pfam" id="PF11464">
    <property type="entry name" value="Rbsn"/>
    <property type="match status" value="1"/>
</dbReference>
<keyword evidence="5" id="KW-0234">DNA repair</keyword>
<dbReference type="GO" id="GO:0098588">
    <property type="term" value="C:bounding membrane of organelle"/>
    <property type="evidence" value="ECO:0007669"/>
    <property type="project" value="UniProtKB-ARBA"/>
</dbReference>
<dbReference type="InterPro" id="IPR006642">
    <property type="entry name" value="Rad18_UBZ4"/>
</dbReference>
<evidence type="ECO:0000256" key="8">
    <source>
        <dbReference type="SAM" id="MobiDB-lite"/>
    </source>
</evidence>
<evidence type="ECO:0000256" key="4">
    <source>
        <dbReference type="ARBA" id="ARBA00022833"/>
    </source>
</evidence>
<feature type="coiled-coil region" evidence="7">
    <location>
        <begin position="452"/>
        <end position="516"/>
    </location>
</feature>
<dbReference type="InterPro" id="IPR052727">
    <property type="entry name" value="Rab4/Rab5_effector"/>
</dbReference>
<dbReference type="GO" id="GO:0006281">
    <property type="term" value="P:DNA repair"/>
    <property type="evidence" value="ECO:0007669"/>
    <property type="project" value="UniProtKB-KW"/>
</dbReference>
<evidence type="ECO:0000256" key="7">
    <source>
        <dbReference type="SAM" id="Coils"/>
    </source>
</evidence>
<dbReference type="InterPro" id="IPR013087">
    <property type="entry name" value="Znf_C2H2_type"/>
</dbReference>
<dbReference type="SMART" id="SM00064">
    <property type="entry name" value="FYVE"/>
    <property type="match status" value="2"/>
</dbReference>
<dbReference type="InterPro" id="IPR036531">
    <property type="entry name" value="Rbsn_Rab-bd_sf"/>
</dbReference>
<evidence type="ECO:0000256" key="5">
    <source>
        <dbReference type="ARBA" id="ARBA00023204"/>
    </source>
</evidence>
<dbReference type="Gene3D" id="3.30.40.10">
    <property type="entry name" value="Zinc/RING finger domain, C3HC4 (zinc finger)"/>
    <property type="match status" value="2"/>
</dbReference>
<dbReference type="GO" id="GO:0032266">
    <property type="term" value="F:phosphatidylinositol-3-phosphate binding"/>
    <property type="evidence" value="ECO:0007669"/>
    <property type="project" value="UniProtKB-ARBA"/>
</dbReference>
<evidence type="ECO:0000256" key="2">
    <source>
        <dbReference type="ARBA" id="ARBA00022763"/>
    </source>
</evidence>
<keyword evidence="2" id="KW-0227">DNA damage</keyword>
<dbReference type="CDD" id="cd15737">
    <property type="entry name" value="FYVE2_Vac1p_like"/>
    <property type="match status" value="1"/>
</dbReference>
<dbReference type="InterPro" id="IPR000306">
    <property type="entry name" value="Znf_FYVE"/>
</dbReference>
<keyword evidence="7" id="KW-0175">Coiled coil</keyword>
<reference evidence="11" key="1">
    <citation type="submission" date="2015-10" db="EMBL/GenBank/DDBJ databases">
        <authorList>
            <person name="Devillers H."/>
        </authorList>
    </citation>
    <scope>NUCLEOTIDE SEQUENCE [LARGE SCALE GENOMIC DNA]</scope>
</reference>
<evidence type="ECO:0000256" key="3">
    <source>
        <dbReference type="ARBA" id="ARBA00022771"/>
    </source>
</evidence>
<dbReference type="SMART" id="SM00734">
    <property type="entry name" value="ZnF_Rad18"/>
    <property type="match status" value="1"/>
</dbReference>
<dbReference type="InterPro" id="IPR011011">
    <property type="entry name" value="Znf_FYVE_PHD"/>
</dbReference>
<dbReference type="EMBL" id="LN890547">
    <property type="protein sequence ID" value="CUS23530.1"/>
    <property type="molecule type" value="Genomic_DNA"/>
</dbReference>
<proteinExistence type="predicted"/>
<feature type="domain" description="FYVE-type" evidence="9">
    <location>
        <begin position="233"/>
        <end position="313"/>
    </location>
</feature>
<sequence>MDAADSPGSSDNSRKLDSELSCPVCAQTVHDLARLNEHLDRIHGFGDVSHADASRTSKQASMSQNTVEKSFRPTKGNAFELKRDHWIKPIWGKSRCRTCSKKLNQAREAINCRRCGEVFCKNHCDLIIKLNVNAEYDPLQGEWCKCCTSCFRNRAGYNEFGVAFDKTSVFVELRGSRIEDEQLRKLQLENRFIRLANGIRQISNQASKSMLASIRKYTDINKFERSVIPWTPDEAAFACSLCSKPFTLALRKHHCRLCGKVVCDESQTNCSNQVPIMSLIRAASDLPISTDFLETNVEDVQIRVCSACVRTLFKKRKFMKEISLPEPSILRIYDGMRNTANVILSILPKVLSQAEEISSAPNGPEIALLTRMRRKLLDSFSVYDRLTKQMLKIKPKNSAEERIQKAIVARASTLIQENMLPLRSLTSTAGTKNSSHETTPESERSTNQGYGNNLSIREVKEYRNQLMVLKEQKFLVENMVASASKQRKFDEAEILNENLRELNEQSEMIARALGEEGFR</sequence>
<dbReference type="CDD" id="cd15761">
    <property type="entry name" value="FYVE1_Vac1p_like"/>
    <property type="match status" value="1"/>
</dbReference>
<keyword evidence="4" id="KW-0862">Zinc</keyword>
<dbReference type="PANTHER" id="PTHR13510:SF44">
    <property type="entry name" value="RABENOSYN-5"/>
    <property type="match status" value="1"/>
</dbReference>
<organism evidence="10 11">
    <name type="scientific">Lachancea quebecensis</name>
    <dbReference type="NCBI Taxonomy" id="1654605"/>
    <lineage>
        <taxon>Eukaryota</taxon>
        <taxon>Fungi</taxon>
        <taxon>Dikarya</taxon>
        <taxon>Ascomycota</taxon>
        <taxon>Saccharomycotina</taxon>
        <taxon>Saccharomycetes</taxon>
        <taxon>Saccharomycetales</taxon>
        <taxon>Saccharomycetaceae</taxon>
        <taxon>Lachancea</taxon>
    </lineage>
</organism>
<gene>
    <name evidence="10" type="ORF">LAQU0_S10e02542g</name>
</gene>
<keyword evidence="11" id="KW-1185">Reference proteome</keyword>
<evidence type="ECO:0000313" key="11">
    <source>
        <dbReference type="Proteomes" id="UP000236544"/>
    </source>
</evidence>
<dbReference type="PROSITE" id="PS00028">
    <property type="entry name" value="ZINC_FINGER_C2H2_1"/>
    <property type="match status" value="1"/>
</dbReference>
<dbReference type="OrthoDB" id="166134at2759"/>
<dbReference type="SUPFAM" id="SSF57903">
    <property type="entry name" value="FYVE/PHD zinc finger"/>
    <property type="match status" value="2"/>
</dbReference>
<protein>
    <submittedName>
        <fullName evidence="10">LAQU0S10e02542g1_1</fullName>
    </submittedName>
</protein>
<evidence type="ECO:0000256" key="1">
    <source>
        <dbReference type="ARBA" id="ARBA00022723"/>
    </source>
</evidence>
<dbReference type="InterPro" id="IPR017455">
    <property type="entry name" value="Znf_FYVE-rel"/>
</dbReference>
<dbReference type="Proteomes" id="UP000236544">
    <property type="component" value="Unassembled WGS sequence"/>
</dbReference>
<dbReference type="AlphaFoldDB" id="A0A0P1KTU0"/>
<evidence type="ECO:0000313" key="10">
    <source>
        <dbReference type="EMBL" id="CUS23530.1"/>
    </source>
</evidence>
<feature type="region of interest" description="Disordered" evidence="8">
    <location>
        <begin position="425"/>
        <end position="452"/>
    </location>
</feature>
<feature type="compositionally biased region" description="Basic and acidic residues" evidence="8">
    <location>
        <begin position="434"/>
        <end position="444"/>
    </location>
</feature>
<keyword evidence="1" id="KW-0479">Metal-binding</keyword>
<keyword evidence="3 6" id="KW-0863">Zinc-finger</keyword>
<dbReference type="InterPro" id="IPR013083">
    <property type="entry name" value="Znf_RING/FYVE/PHD"/>
</dbReference>
<evidence type="ECO:0000259" key="9">
    <source>
        <dbReference type="PROSITE" id="PS50178"/>
    </source>
</evidence>
<dbReference type="Gene3D" id="4.10.860.20">
    <property type="entry name" value="Rabenosyn, Rab binding domain"/>
    <property type="match status" value="1"/>
</dbReference>
<evidence type="ECO:0000256" key="6">
    <source>
        <dbReference type="PROSITE-ProRule" id="PRU00091"/>
    </source>
</evidence>
<dbReference type="PROSITE" id="PS50178">
    <property type="entry name" value="ZF_FYVE"/>
    <property type="match status" value="2"/>
</dbReference>
<accession>A0A0P1KTU0</accession>
<dbReference type="PANTHER" id="PTHR13510">
    <property type="entry name" value="FYVE-FINGER-CONTAINING RAB5 EFFECTOR PROTEIN RABENOSYN-5-RELATED"/>
    <property type="match status" value="1"/>
</dbReference>